<evidence type="ECO:0000256" key="1">
    <source>
        <dbReference type="SAM" id="Phobius"/>
    </source>
</evidence>
<dbReference type="Gene3D" id="3.40.50.11350">
    <property type="match status" value="1"/>
</dbReference>
<feature type="transmembrane region" description="Helical" evidence="1">
    <location>
        <begin position="52"/>
        <end position="71"/>
    </location>
</feature>
<comment type="caution">
    <text evidence="2">The sequence shown here is derived from an EMBL/GenBank/DDBJ whole genome shotgun (WGS) entry which is preliminary data.</text>
</comment>
<dbReference type="Proteomes" id="UP001479436">
    <property type="component" value="Unassembled WGS sequence"/>
</dbReference>
<accession>A0ABR2VRZ9</accession>
<name>A0ABR2VRZ9_9FUNG</name>
<keyword evidence="1" id="KW-1133">Transmembrane helix</keyword>
<dbReference type="PANTHER" id="PTHR13132:SF29">
    <property type="entry name" value="ALPHA-(1,6)-FUCOSYLTRANSFERASE"/>
    <property type="match status" value="1"/>
</dbReference>
<reference evidence="2 3" key="1">
    <citation type="submission" date="2023-04" db="EMBL/GenBank/DDBJ databases">
        <title>Genome of Basidiobolus ranarum AG-B5.</title>
        <authorList>
            <person name="Stajich J.E."/>
            <person name="Carter-House D."/>
            <person name="Gryganskyi A."/>
        </authorList>
    </citation>
    <scope>NUCLEOTIDE SEQUENCE [LARGE SCALE GENOMIC DNA]</scope>
    <source>
        <strain evidence="2 3">AG-B5</strain>
    </source>
</reference>
<gene>
    <name evidence="2" type="ORF">K7432_012623</name>
</gene>
<keyword evidence="1" id="KW-0812">Transmembrane</keyword>
<keyword evidence="1" id="KW-0472">Membrane</keyword>
<evidence type="ECO:0000313" key="2">
    <source>
        <dbReference type="EMBL" id="KAK9696152.1"/>
    </source>
</evidence>
<proteinExistence type="predicted"/>
<organism evidence="2 3">
    <name type="scientific">Basidiobolus ranarum</name>
    <dbReference type="NCBI Taxonomy" id="34480"/>
    <lineage>
        <taxon>Eukaryota</taxon>
        <taxon>Fungi</taxon>
        <taxon>Fungi incertae sedis</taxon>
        <taxon>Zoopagomycota</taxon>
        <taxon>Entomophthoromycotina</taxon>
        <taxon>Basidiobolomycetes</taxon>
        <taxon>Basidiobolales</taxon>
        <taxon>Basidiobolaceae</taxon>
        <taxon>Basidiobolus</taxon>
    </lineage>
</organism>
<keyword evidence="3" id="KW-1185">Reference proteome</keyword>
<sequence length="408" mass="47394">MMYQYIKRSIISIRHWSVQLSNPFTSHKWTLLESQEEHHSGKQLHLCLRRRNIVIGLLVILYCVALGAYLLRFKYFRPRDWVTGARNPLIGEPWFVSKEVLAFRKSYPPQEYNINTPSLTYILEGCSAGFGSYMNNLFNLFLVALDNDLSFHIISLDWCYVSWSTFFQDYTSNSPAPIGLGEYHGAHKWWNTPEWELTDVNSTSFKGHITVHHRKKIVAQALWEPKPLIKDVILKIQKLYVEGPNKVFISMHIRRGDKLWYEAKELPIKLYSDKVKSLADSKYSGRDISLFVLSDDDKSVAALRALLLDNPKIRVFTLADAFSQHPDLTKDWKPLEQRVGYDQDNFIQADKEYQYSQTAESIADITLAATADEFICTFSSNIGRLITILRTQPIDTVHSMDWPEWRMN</sequence>
<dbReference type="PANTHER" id="PTHR13132">
    <property type="entry name" value="ALPHA- 1,6 -FUCOSYLTRANSFERASE"/>
    <property type="match status" value="1"/>
</dbReference>
<protein>
    <recommendedName>
        <fullName evidence="4">O-fucosyltransferase family protein</fullName>
    </recommendedName>
</protein>
<evidence type="ECO:0000313" key="3">
    <source>
        <dbReference type="Proteomes" id="UP001479436"/>
    </source>
</evidence>
<evidence type="ECO:0008006" key="4">
    <source>
        <dbReference type="Google" id="ProtNLM"/>
    </source>
</evidence>
<dbReference type="EMBL" id="JASJQH010007999">
    <property type="protein sequence ID" value="KAK9696152.1"/>
    <property type="molecule type" value="Genomic_DNA"/>
</dbReference>